<keyword evidence="3" id="KW-1185">Reference proteome</keyword>
<dbReference type="GeneID" id="17300406"/>
<name>L1J5K7_GUITC</name>
<reference evidence="1 3" key="1">
    <citation type="journal article" date="2012" name="Nature">
        <title>Algal genomes reveal evolutionary mosaicism and the fate of nucleomorphs.</title>
        <authorList>
            <consortium name="DOE Joint Genome Institute"/>
            <person name="Curtis B.A."/>
            <person name="Tanifuji G."/>
            <person name="Burki F."/>
            <person name="Gruber A."/>
            <person name="Irimia M."/>
            <person name="Maruyama S."/>
            <person name="Arias M.C."/>
            <person name="Ball S.G."/>
            <person name="Gile G.H."/>
            <person name="Hirakawa Y."/>
            <person name="Hopkins J.F."/>
            <person name="Kuo A."/>
            <person name="Rensing S.A."/>
            <person name="Schmutz J."/>
            <person name="Symeonidi A."/>
            <person name="Elias M."/>
            <person name="Eveleigh R.J."/>
            <person name="Herman E.K."/>
            <person name="Klute M.J."/>
            <person name="Nakayama T."/>
            <person name="Obornik M."/>
            <person name="Reyes-Prieto A."/>
            <person name="Armbrust E.V."/>
            <person name="Aves S.J."/>
            <person name="Beiko R.G."/>
            <person name="Coutinho P."/>
            <person name="Dacks J.B."/>
            <person name="Durnford D.G."/>
            <person name="Fast N.M."/>
            <person name="Green B.R."/>
            <person name="Grisdale C.J."/>
            <person name="Hempel F."/>
            <person name="Henrissat B."/>
            <person name="Hoppner M.P."/>
            <person name="Ishida K."/>
            <person name="Kim E."/>
            <person name="Koreny L."/>
            <person name="Kroth P.G."/>
            <person name="Liu Y."/>
            <person name="Malik S.B."/>
            <person name="Maier U.G."/>
            <person name="McRose D."/>
            <person name="Mock T."/>
            <person name="Neilson J.A."/>
            <person name="Onodera N.T."/>
            <person name="Poole A.M."/>
            <person name="Pritham E.J."/>
            <person name="Richards T.A."/>
            <person name="Rocap G."/>
            <person name="Roy S.W."/>
            <person name="Sarai C."/>
            <person name="Schaack S."/>
            <person name="Shirato S."/>
            <person name="Slamovits C.H."/>
            <person name="Spencer D.F."/>
            <person name="Suzuki S."/>
            <person name="Worden A.Z."/>
            <person name="Zauner S."/>
            <person name="Barry K."/>
            <person name="Bell C."/>
            <person name="Bharti A.K."/>
            <person name="Crow J.A."/>
            <person name="Grimwood J."/>
            <person name="Kramer R."/>
            <person name="Lindquist E."/>
            <person name="Lucas S."/>
            <person name="Salamov A."/>
            <person name="McFadden G.I."/>
            <person name="Lane C.E."/>
            <person name="Keeling P.J."/>
            <person name="Gray M.W."/>
            <person name="Grigoriev I.V."/>
            <person name="Archibald J.M."/>
        </authorList>
    </citation>
    <scope>NUCLEOTIDE SEQUENCE</scope>
    <source>
        <strain evidence="1 3">CCMP2712</strain>
    </source>
</reference>
<dbReference type="AlphaFoldDB" id="L1J5K7"/>
<proteinExistence type="predicted"/>
<dbReference type="EMBL" id="JH993008">
    <property type="protein sequence ID" value="EKX43808.1"/>
    <property type="molecule type" value="Genomic_DNA"/>
</dbReference>
<dbReference type="KEGG" id="gtt:GUITHDRAFT_110262"/>
<evidence type="ECO:0000313" key="2">
    <source>
        <dbReference type="EnsemblProtists" id="EKX43808"/>
    </source>
</evidence>
<reference evidence="2" key="3">
    <citation type="submission" date="2016-03" db="UniProtKB">
        <authorList>
            <consortium name="EnsemblProtists"/>
        </authorList>
    </citation>
    <scope>IDENTIFICATION</scope>
</reference>
<dbReference type="EnsemblProtists" id="EKX43808">
    <property type="protein sequence ID" value="EKX43808"/>
    <property type="gene ID" value="GUITHDRAFT_110262"/>
</dbReference>
<evidence type="ECO:0000313" key="3">
    <source>
        <dbReference type="Proteomes" id="UP000011087"/>
    </source>
</evidence>
<gene>
    <name evidence="1" type="ORF">GUITHDRAFT_110262</name>
</gene>
<organism evidence="1">
    <name type="scientific">Guillardia theta (strain CCMP2712)</name>
    <name type="common">Cryptophyte</name>
    <dbReference type="NCBI Taxonomy" id="905079"/>
    <lineage>
        <taxon>Eukaryota</taxon>
        <taxon>Cryptophyceae</taxon>
        <taxon>Pyrenomonadales</taxon>
        <taxon>Geminigeraceae</taxon>
        <taxon>Guillardia</taxon>
    </lineage>
</organism>
<accession>L1J5K7</accession>
<dbReference type="Proteomes" id="UP000011087">
    <property type="component" value="Unassembled WGS sequence"/>
</dbReference>
<dbReference type="PaxDb" id="55529-EKX43808"/>
<dbReference type="HOGENOM" id="CLU_1900214_0_0_1"/>
<evidence type="ECO:0000313" key="1">
    <source>
        <dbReference type="EMBL" id="EKX43808.1"/>
    </source>
</evidence>
<dbReference type="RefSeq" id="XP_005830788.1">
    <property type="nucleotide sequence ID" value="XM_005830731.1"/>
</dbReference>
<reference evidence="3" key="2">
    <citation type="submission" date="2012-11" db="EMBL/GenBank/DDBJ databases">
        <authorList>
            <person name="Kuo A."/>
            <person name="Curtis B.A."/>
            <person name="Tanifuji G."/>
            <person name="Burki F."/>
            <person name="Gruber A."/>
            <person name="Irimia M."/>
            <person name="Maruyama S."/>
            <person name="Arias M.C."/>
            <person name="Ball S.G."/>
            <person name="Gile G.H."/>
            <person name="Hirakawa Y."/>
            <person name="Hopkins J.F."/>
            <person name="Rensing S.A."/>
            <person name="Schmutz J."/>
            <person name="Symeonidi A."/>
            <person name="Elias M."/>
            <person name="Eveleigh R.J."/>
            <person name="Herman E.K."/>
            <person name="Klute M.J."/>
            <person name="Nakayama T."/>
            <person name="Obornik M."/>
            <person name="Reyes-Prieto A."/>
            <person name="Armbrust E.V."/>
            <person name="Aves S.J."/>
            <person name="Beiko R.G."/>
            <person name="Coutinho P."/>
            <person name="Dacks J.B."/>
            <person name="Durnford D.G."/>
            <person name="Fast N.M."/>
            <person name="Green B.R."/>
            <person name="Grisdale C."/>
            <person name="Hempe F."/>
            <person name="Henrissat B."/>
            <person name="Hoppner M.P."/>
            <person name="Ishida K.-I."/>
            <person name="Kim E."/>
            <person name="Koreny L."/>
            <person name="Kroth P.G."/>
            <person name="Liu Y."/>
            <person name="Malik S.-B."/>
            <person name="Maier U.G."/>
            <person name="McRose D."/>
            <person name="Mock T."/>
            <person name="Neilson J.A."/>
            <person name="Onodera N.T."/>
            <person name="Poole A.M."/>
            <person name="Pritham E.J."/>
            <person name="Richards T.A."/>
            <person name="Rocap G."/>
            <person name="Roy S.W."/>
            <person name="Sarai C."/>
            <person name="Schaack S."/>
            <person name="Shirato S."/>
            <person name="Slamovits C.H."/>
            <person name="Spencer D.F."/>
            <person name="Suzuki S."/>
            <person name="Worden A.Z."/>
            <person name="Zauner S."/>
            <person name="Barry K."/>
            <person name="Bell C."/>
            <person name="Bharti A.K."/>
            <person name="Crow J.A."/>
            <person name="Grimwood J."/>
            <person name="Kramer R."/>
            <person name="Lindquist E."/>
            <person name="Lucas S."/>
            <person name="Salamov A."/>
            <person name="McFadden G.I."/>
            <person name="Lane C.E."/>
            <person name="Keeling P.J."/>
            <person name="Gray M.W."/>
            <person name="Grigoriev I.V."/>
            <person name="Archibald J.M."/>
        </authorList>
    </citation>
    <scope>NUCLEOTIDE SEQUENCE</scope>
    <source>
        <strain evidence="3">CCMP2712</strain>
    </source>
</reference>
<protein>
    <submittedName>
        <fullName evidence="1 2">Uncharacterized protein</fullName>
    </submittedName>
</protein>
<sequence>MREAEAEGASKSVRLGRPRLTISSSSHELIPFRVPWSVFPHAATPKSHRSGTRVQECTRSAGNIAAMETCSQHGLVCHHWDVPGGLLEEAQLIECSEEIYTHLLGYARLSALADLMSTLQQDIDVWIRSSRLVE</sequence>